<protein>
    <submittedName>
        <fullName evidence="5">DNA-binding CsgD family transcriptional regulator/tetratricopeptide (TPR) repeat protein</fullName>
    </submittedName>
</protein>
<dbReference type="PRINTS" id="PR00038">
    <property type="entry name" value="HTHLUXR"/>
</dbReference>
<dbReference type="RefSeq" id="WP_179428149.1">
    <property type="nucleotide sequence ID" value="NZ_JACBZP010000001.1"/>
</dbReference>
<dbReference type="SUPFAM" id="SSF52540">
    <property type="entry name" value="P-loop containing nucleoside triphosphate hydrolases"/>
    <property type="match status" value="1"/>
</dbReference>
<dbReference type="PANTHER" id="PTHR44688:SF16">
    <property type="entry name" value="DNA-BINDING TRANSCRIPTIONAL ACTIVATOR DEVR_DOSR"/>
    <property type="match status" value="1"/>
</dbReference>
<dbReference type="PANTHER" id="PTHR44688">
    <property type="entry name" value="DNA-BINDING TRANSCRIPTIONAL ACTIVATOR DEVR_DOSR"/>
    <property type="match status" value="1"/>
</dbReference>
<dbReference type="PROSITE" id="PS00622">
    <property type="entry name" value="HTH_LUXR_1"/>
    <property type="match status" value="1"/>
</dbReference>
<dbReference type="InterPro" id="IPR000792">
    <property type="entry name" value="Tscrpt_reg_LuxR_C"/>
</dbReference>
<evidence type="ECO:0000256" key="1">
    <source>
        <dbReference type="ARBA" id="ARBA00023015"/>
    </source>
</evidence>
<dbReference type="AlphaFoldDB" id="A0A7Z0IHN4"/>
<evidence type="ECO:0000313" key="5">
    <source>
        <dbReference type="EMBL" id="NYI67863.1"/>
    </source>
</evidence>
<comment type="caution">
    <text evidence="5">The sequence shown here is derived from an EMBL/GenBank/DDBJ whole genome shotgun (WGS) entry which is preliminary data.</text>
</comment>
<reference evidence="5 6" key="1">
    <citation type="submission" date="2020-07" db="EMBL/GenBank/DDBJ databases">
        <title>Sequencing the genomes of 1000 actinobacteria strains.</title>
        <authorList>
            <person name="Klenk H.-P."/>
        </authorList>
    </citation>
    <scope>NUCLEOTIDE SEQUENCE [LARGE SCALE GENOMIC DNA]</scope>
    <source>
        <strain evidence="5 6">DSM 26341</strain>
    </source>
</reference>
<organism evidence="5 6">
    <name type="scientific">Spelaeicoccus albus</name>
    <dbReference type="NCBI Taxonomy" id="1280376"/>
    <lineage>
        <taxon>Bacteria</taxon>
        <taxon>Bacillati</taxon>
        <taxon>Actinomycetota</taxon>
        <taxon>Actinomycetes</taxon>
        <taxon>Micrococcales</taxon>
        <taxon>Brevibacteriaceae</taxon>
        <taxon>Spelaeicoccus</taxon>
    </lineage>
</organism>
<dbReference type="GO" id="GO:0003677">
    <property type="term" value="F:DNA binding"/>
    <property type="evidence" value="ECO:0007669"/>
    <property type="project" value="UniProtKB-KW"/>
</dbReference>
<evidence type="ECO:0000313" key="6">
    <source>
        <dbReference type="Proteomes" id="UP000539111"/>
    </source>
</evidence>
<dbReference type="InterPro" id="IPR027417">
    <property type="entry name" value="P-loop_NTPase"/>
</dbReference>
<dbReference type="EMBL" id="JACBZP010000001">
    <property type="protein sequence ID" value="NYI67863.1"/>
    <property type="molecule type" value="Genomic_DNA"/>
</dbReference>
<name>A0A7Z0IHN4_9MICO</name>
<evidence type="ECO:0000256" key="3">
    <source>
        <dbReference type="ARBA" id="ARBA00023163"/>
    </source>
</evidence>
<dbReference type="Gene3D" id="1.10.10.10">
    <property type="entry name" value="Winged helix-like DNA-binding domain superfamily/Winged helix DNA-binding domain"/>
    <property type="match status" value="1"/>
</dbReference>
<proteinExistence type="predicted"/>
<keyword evidence="3" id="KW-0804">Transcription</keyword>
<evidence type="ECO:0000256" key="2">
    <source>
        <dbReference type="ARBA" id="ARBA00023125"/>
    </source>
</evidence>
<dbReference type="Proteomes" id="UP000539111">
    <property type="component" value="Unassembled WGS sequence"/>
</dbReference>
<dbReference type="PROSITE" id="PS50043">
    <property type="entry name" value="HTH_LUXR_2"/>
    <property type="match status" value="1"/>
</dbReference>
<dbReference type="InterPro" id="IPR036388">
    <property type="entry name" value="WH-like_DNA-bd_sf"/>
</dbReference>
<dbReference type="SMART" id="SM00421">
    <property type="entry name" value="HTH_LUXR"/>
    <property type="match status" value="1"/>
</dbReference>
<feature type="domain" description="HTH luxR-type" evidence="4">
    <location>
        <begin position="837"/>
        <end position="904"/>
    </location>
</feature>
<dbReference type="Pfam" id="PF00196">
    <property type="entry name" value="GerE"/>
    <property type="match status" value="1"/>
</dbReference>
<keyword evidence="1" id="KW-0805">Transcription regulation</keyword>
<keyword evidence="6" id="KW-1185">Reference proteome</keyword>
<dbReference type="GO" id="GO:0006355">
    <property type="term" value="P:regulation of DNA-templated transcription"/>
    <property type="evidence" value="ECO:0007669"/>
    <property type="project" value="InterPro"/>
</dbReference>
<keyword evidence="2 5" id="KW-0238">DNA-binding</keyword>
<dbReference type="InterPro" id="IPR016032">
    <property type="entry name" value="Sig_transdc_resp-reg_C-effctor"/>
</dbReference>
<dbReference type="Gene3D" id="1.25.40.10">
    <property type="entry name" value="Tetratricopeptide repeat domain"/>
    <property type="match status" value="1"/>
</dbReference>
<dbReference type="SUPFAM" id="SSF46894">
    <property type="entry name" value="C-terminal effector domain of the bipartite response regulators"/>
    <property type="match status" value="1"/>
</dbReference>
<dbReference type="Gene3D" id="3.40.50.300">
    <property type="entry name" value="P-loop containing nucleotide triphosphate hydrolases"/>
    <property type="match status" value="1"/>
</dbReference>
<gene>
    <name evidence="5" type="ORF">BJY26_002169</name>
</gene>
<sequence>MATTSVRPLLNGGPTAWPEVGRDLEIEHVSKLLNDPNCQGVMLLGELGVGKTWIGKRGLSSLDVEVIPLRATALVADIPMGALGPLLARLPERPTDAIAALQMLVQYFGNRSNIVPIVLEIDDAHHLDDSSAMVITQLVLGGQVKLLATGRPAPMPHVELMELVNEGYLTVVHVQPMESTTIARLVRGFFNGQVSRQLESAVVGAVGGNPFLLKMLLSELVDSDAVVESDGVWVLTRAETDSWLNRGAIAHAQARLARLPSVLRATLETVAVAEPISRVSLLELVDEQDVDELVGMDLLSVTRHPAVVSVHQTLFGEALRRAVPAGRRNEIRDRLNAKLDRSRLTYWRLMTMVKLDMACNAMVPAEDAVKAARFAIGANDGHFALRVIDSVESRDDVDEQTTFDLGLLRAAARIMVDGAEAGLADLEQLCSQPLDLHNLVNVYATRARICLSERGDIERTVAILREGESRLDDYADEAGKADARIRFGAGHLITATRAGRFAEAMPGLEKMYTDGDVSLVLKIDIAHSLCECYLATGRLHRAILVSEWLRGLLSEWPDLPMALQRNALETVCATSIAASDWQTATAVLHDVYRRAGRFIVLNGGATEMTQAVIHLGKGNVKHALKHLKGALAASKMFDPSGIKPHIFATMAQAYDLVGDESSAVKYLRAAESELARCNHGMYFKSTVELTILTCRTRMGTTDALTDLAAFADRMKAAGLLYLELDALVVLGMAGDSRALGELIARTGEAEGLKARVYRLYGEGRLAEDPQKLMRAAGLAQEGSQHLLAAQLASAGLQAMTAPKTRQEILLRNNLRVLFDRCRSKCEDVVDSLFALDADANAEQLTAREREIVQLLAKGMSNRDIADELTVSVRTVEGHLYRIYPKLGVNRRGDIPMAVNALPTE</sequence>
<dbReference type="CDD" id="cd06170">
    <property type="entry name" value="LuxR_C_like"/>
    <property type="match status" value="1"/>
</dbReference>
<accession>A0A7Z0IHN4</accession>
<evidence type="ECO:0000259" key="4">
    <source>
        <dbReference type="PROSITE" id="PS50043"/>
    </source>
</evidence>
<dbReference type="InterPro" id="IPR011990">
    <property type="entry name" value="TPR-like_helical_dom_sf"/>
</dbReference>